<protein>
    <submittedName>
        <fullName evidence="1">Uncharacterized protein</fullName>
    </submittedName>
</protein>
<gene>
    <name evidence="1" type="ORF">A3D56_02925</name>
</gene>
<dbReference type="Proteomes" id="UP000177943">
    <property type="component" value="Unassembled WGS sequence"/>
</dbReference>
<evidence type="ECO:0000313" key="1">
    <source>
        <dbReference type="EMBL" id="OHA26047.1"/>
    </source>
</evidence>
<name>A0A1G2MQ85_9BACT</name>
<comment type="caution">
    <text evidence="1">The sequence shown here is derived from an EMBL/GenBank/DDBJ whole genome shotgun (WGS) entry which is preliminary data.</text>
</comment>
<dbReference type="AlphaFoldDB" id="A0A1G2MQ85"/>
<dbReference type="EMBL" id="MHRP01000039">
    <property type="protein sequence ID" value="OHA26047.1"/>
    <property type="molecule type" value="Genomic_DNA"/>
</dbReference>
<reference evidence="1 2" key="1">
    <citation type="journal article" date="2016" name="Nat. Commun.">
        <title>Thousands of microbial genomes shed light on interconnected biogeochemical processes in an aquifer system.</title>
        <authorList>
            <person name="Anantharaman K."/>
            <person name="Brown C.T."/>
            <person name="Hug L.A."/>
            <person name="Sharon I."/>
            <person name="Castelle C.J."/>
            <person name="Probst A.J."/>
            <person name="Thomas B.C."/>
            <person name="Singh A."/>
            <person name="Wilkins M.J."/>
            <person name="Karaoz U."/>
            <person name="Brodie E.L."/>
            <person name="Williams K.H."/>
            <person name="Hubbard S.S."/>
            <person name="Banfield J.F."/>
        </authorList>
    </citation>
    <scope>NUCLEOTIDE SEQUENCE [LARGE SCALE GENOMIC DNA]</scope>
</reference>
<sequence>MAEKNKKQKSTNELIENLTAINKRGFEDIEKLAVATKRGFDAVDEKFVDLKKEMNERFDQVDKRFDRLEFYVNGHDKRIEVLEDKVRLISVKIGLR</sequence>
<dbReference type="Gene3D" id="3.90.20.10">
    <property type="match status" value="1"/>
</dbReference>
<evidence type="ECO:0000313" key="2">
    <source>
        <dbReference type="Proteomes" id="UP000177943"/>
    </source>
</evidence>
<accession>A0A1G2MQ85</accession>
<proteinExistence type="predicted"/>
<organism evidence="1 2">
    <name type="scientific">Candidatus Taylorbacteria bacterium RIFCSPHIGHO2_02_FULL_45_35</name>
    <dbReference type="NCBI Taxonomy" id="1802311"/>
    <lineage>
        <taxon>Bacteria</taxon>
        <taxon>Candidatus Tayloriibacteriota</taxon>
    </lineage>
</organism>